<organism evidence="1">
    <name type="scientific">bioreactor metagenome</name>
    <dbReference type="NCBI Taxonomy" id="1076179"/>
    <lineage>
        <taxon>unclassified sequences</taxon>
        <taxon>metagenomes</taxon>
        <taxon>ecological metagenomes</taxon>
    </lineage>
</organism>
<accession>A0A645EQL5</accession>
<reference evidence="1" key="1">
    <citation type="submission" date="2019-08" db="EMBL/GenBank/DDBJ databases">
        <authorList>
            <person name="Kucharzyk K."/>
            <person name="Murdoch R.W."/>
            <person name="Higgins S."/>
            <person name="Loffler F."/>
        </authorList>
    </citation>
    <scope>NUCLEOTIDE SEQUENCE</scope>
</reference>
<dbReference type="EMBL" id="VSSQ01050233">
    <property type="protein sequence ID" value="MPN04308.1"/>
    <property type="molecule type" value="Genomic_DNA"/>
</dbReference>
<proteinExistence type="predicted"/>
<comment type="caution">
    <text evidence="1">The sequence shown here is derived from an EMBL/GenBank/DDBJ whole genome shotgun (WGS) entry which is preliminary data.</text>
</comment>
<sequence>MWMGLGNDKFKGVEVSEIYIEMKSIIDSMILA</sequence>
<dbReference type="AlphaFoldDB" id="A0A645EQL5"/>
<gene>
    <name evidence="1" type="ORF">SDC9_151545</name>
</gene>
<name>A0A645EQL5_9ZZZZ</name>
<protein>
    <submittedName>
        <fullName evidence="1">Uncharacterized protein</fullName>
    </submittedName>
</protein>
<evidence type="ECO:0000313" key="1">
    <source>
        <dbReference type="EMBL" id="MPN04308.1"/>
    </source>
</evidence>